<accession>A0A8S5PLT0</accession>
<protein>
    <submittedName>
        <fullName evidence="1">Uncharacterized protein</fullName>
    </submittedName>
</protein>
<proteinExistence type="predicted"/>
<dbReference type="EMBL" id="BK015464">
    <property type="protein sequence ID" value="DAE08143.1"/>
    <property type="molecule type" value="Genomic_DNA"/>
</dbReference>
<sequence length="87" mass="10085">MLMQTTKKVTIMATSVVEIEGKKVVLENYNATVDSENPENMSMNRFFTTSEAKELYKDHRAECRADYTAFQTRAYALQDEMFSELDK</sequence>
<evidence type="ECO:0000313" key="1">
    <source>
        <dbReference type="EMBL" id="DAE08143.1"/>
    </source>
</evidence>
<reference evidence="1" key="1">
    <citation type="journal article" date="2021" name="Proc. Natl. Acad. Sci. U.S.A.">
        <title>A Catalog of Tens of Thousands of Viruses from Human Metagenomes Reveals Hidden Associations with Chronic Diseases.</title>
        <authorList>
            <person name="Tisza M.J."/>
            <person name="Buck C.B."/>
        </authorList>
    </citation>
    <scope>NUCLEOTIDE SEQUENCE</scope>
    <source>
        <strain evidence="1">Ct8NQ14</strain>
    </source>
</reference>
<name>A0A8S5PLT0_9CAUD</name>
<organism evidence="1">
    <name type="scientific">Siphoviridae sp. ct8NQ14</name>
    <dbReference type="NCBI Taxonomy" id="2825363"/>
    <lineage>
        <taxon>Viruses</taxon>
        <taxon>Duplodnaviria</taxon>
        <taxon>Heunggongvirae</taxon>
        <taxon>Uroviricota</taxon>
        <taxon>Caudoviricetes</taxon>
    </lineage>
</organism>